<dbReference type="Proteomes" id="UP001500280">
    <property type="component" value="Unassembled WGS sequence"/>
</dbReference>
<dbReference type="Pfam" id="PF13238">
    <property type="entry name" value="AAA_18"/>
    <property type="match status" value="1"/>
</dbReference>
<dbReference type="RefSeq" id="WP_344148937.1">
    <property type="nucleotide sequence ID" value="NZ_BAAANF010000007.1"/>
</dbReference>
<name>A0ABN2GVP8_9ACTN</name>
<evidence type="ECO:0000313" key="1">
    <source>
        <dbReference type="EMBL" id="GAA1677598.1"/>
    </source>
</evidence>
<organism evidence="1 2">
    <name type="scientific">Kribbella yunnanensis</name>
    <dbReference type="NCBI Taxonomy" id="190194"/>
    <lineage>
        <taxon>Bacteria</taxon>
        <taxon>Bacillati</taxon>
        <taxon>Actinomycetota</taxon>
        <taxon>Actinomycetes</taxon>
        <taxon>Propionibacteriales</taxon>
        <taxon>Kribbellaceae</taxon>
        <taxon>Kribbella</taxon>
    </lineage>
</organism>
<gene>
    <name evidence="1" type="ORF">GCM10009745_21290</name>
</gene>
<sequence>MPLFYVAGVSGAGKTTVCAELVRRGHPAYDVDADGLAEWVDDTYTLSPATVRRLAAEVGDAVGFVCGSVGNEGEIWELFAHVISLSVDADTVRRRIAQRPNGFGSTKEELQRILGWHATIDADNARFGATLVDASQSVVAVTDEVLRMAEEYR</sequence>
<protein>
    <submittedName>
        <fullName evidence="1">AAA family ATPase</fullName>
    </submittedName>
</protein>
<dbReference type="InterPro" id="IPR027417">
    <property type="entry name" value="P-loop_NTPase"/>
</dbReference>
<evidence type="ECO:0000313" key="2">
    <source>
        <dbReference type="Proteomes" id="UP001500280"/>
    </source>
</evidence>
<comment type="caution">
    <text evidence="1">The sequence shown here is derived from an EMBL/GenBank/DDBJ whole genome shotgun (WGS) entry which is preliminary data.</text>
</comment>
<keyword evidence="2" id="KW-1185">Reference proteome</keyword>
<dbReference type="SUPFAM" id="SSF52540">
    <property type="entry name" value="P-loop containing nucleoside triphosphate hydrolases"/>
    <property type="match status" value="1"/>
</dbReference>
<proteinExistence type="predicted"/>
<dbReference type="Gene3D" id="3.40.50.300">
    <property type="entry name" value="P-loop containing nucleotide triphosphate hydrolases"/>
    <property type="match status" value="1"/>
</dbReference>
<reference evidence="1 2" key="1">
    <citation type="journal article" date="2019" name="Int. J. Syst. Evol. Microbiol.">
        <title>The Global Catalogue of Microorganisms (GCM) 10K type strain sequencing project: providing services to taxonomists for standard genome sequencing and annotation.</title>
        <authorList>
            <consortium name="The Broad Institute Genomics Platform"/>
            <consortium name="The Broad Institute Genome Sequencing Center for Infectious Disease"/>
            <person name="Wu L."/>
            <person name="Ma J."/>
        </authorList>
    </citation>
    <scope>NUCLEOTIDE SEQUENCE [LARGE SCALE GENOMIC DNA]</scope>
    <source>
        <strain evidence="1 2">JCM 14307</strain>
    </source>
</reference>
<accession>A0ABN2GVP8</accession>
<dbReference type="EMBL" id="BAAANF010000007">
    <property type="protein sequence ID" value="GAA1677598.1"/>
    <property type="molecule type" value="Genomic_DNA"/>
</dbReference>